<proteinExistence type="predicted"/>
<dbReference type="HOGENOM" id="CLU_2027625_0_0_1"/>
<evidence type="ECO:0000313" key="2">
    <source>
        <dbReference type="Proteomes" id="UP000054166"/>
    </source>
</evidence>
<reference evidence="1 2" key="1">
    <citation type="submission" date="2014-04" db="EMBL/GenBank/DDBJ databases">
        <authorList>
            <consortium name="DOE Joint Genome Institute"/>
            <person name="Kuo A."/>
            <person name="Tarkka M."/>
            <person name="Buscot F."/>
            <person name="Kohler A."/>
            <person name="Nagy L.G."/>
            <person name="Floudas D."/>
            <person name="Copeland A."/>
            <person name="Barry K.W."/>
            <person name="Cichocki N."/>
            <person name="Veneault-Fourrey C."/>
            <person name="LaButti K."/>
            <person name="Lindquist E.A."/>
            <person name="Lipzen A."/>
            <person name="Lundell T."/>
            <person name="Morin E."/>
            <person name="Murat C."/>
            <person name="Sun H."/>
            <person name="Tunlid A."/>
            <person name="Henrissat B."/>
            <person name="Grigoriev I.V."/>
            <person name="Hibbett D.S."/>
            <person name="Martin F."/>
            <person name="Nordberg H.P."/>
            <person name="Cantor M.N."/>
            <person name="Hua S.X."/>
        </authorList>
    </citation>
    <scope>NUCLEOTIDE SEQUENCE [LARGE SCALE GENOMIC DNA]</scope>
    <source>
        <strain evidence="1 2">F 1598</strain>
    </source>
</reference>
<sequence length="122" mass="13852">MGACITVYTFSVFRRKLTVVTKSLQPKTRLKSVSKTHHFAARIAPPVTVTIEAACCCMRVRSIFIRTNVWNILEQAFLPYQLRVIAVCMQGLLFLQLPSNPSTVSFLFFCHLSVRCAPVDHY</sequence>
<dbReference type="AlphaFoldDB" id="A0A0C3EU88"/>
<keyword evidence="2" id="KW-1185">Reference proteome</keyword>
<dbReference type="EMBL" id="KN833039">
    <property type="protein sequence ID" value="KIM76080.1"/>
    <property type="molecule type" value="Genomic_DNA"/>
</dbReference>
<organism evidence="1 2">
    <name type="scientific">Piloderma croceum (strain F 1598)</name>
    <dbReference type="NCBI Taxonomy" id="765440"/>
    <lineage>
        <taxon>Eukaryota</taxon>
        <taxon>Fungi</taxon>
        <taxon>Dikarya</taxon>
        <taxon>Basidiomycota</taxon>
        <taxon>Agaricomycotina</taxon>
        <taxon>Agaricomycetes</taxon>
        <taxon>Agaricomycetidae</taxon>
        <taxon>Atheliales</taxon>
        <taxon>Atheliaceae</taxon>
        <taxon>Piloderma</taxon>
    </lineage>
</organism>
<reference evidence="2" key="2">
    <citation type="submission" date="2015-01" db="EMBL/GenBank/DDBJ databases">
        <title>Evolutionary Origins and Diversification of the Mycorrhizal Mutualists.</title>
        <authorList>
            <consortium name="DOE Joint Genome Institute"/>
            <consortium name="Mycorrhizal Genomics Consortium"/>
            <person name="Kohler A."/>
            <person name="Kuo A."/>
            <person name="Nagy L.G."/>
            <person name="Floudas D."/>
            <person name="Copeland A."/>
            <person name="Barry K.W."/>
            <person name="Cichocki N."/>
            <person name="Veneault-Fourrey C."/>
            <person name="LaButti K."/>
            <person name="Lindquist E.A."/>
            <person name="Lipzen A."/>
            <person name="Lundell T."/>
            <person name="Morin E."/>
            <person name="Murat C."/>
            <person name="Riley R."/>
            <person name="Ohm R."/>
            <person name="Sun H."/>
            <person name="Tunlid A."/>
            <person name="Henrissat B."/>
            <person name="Grigoriev I.V."/>
            <person name="Hibbett D.S."/>
            <person name="Martin F."/>
        </authorList>
    </citation>
    <scope>NUCLEOTIDE SEQUENCE [LARGE SCALE GENOMIC DNA]</scope>
    <source>
        <strain evidence="2">F 1598</strain>
    </source>
</reference>
<gene>
    <name evidence="1" type="ORF">PILCRDRAFT_658484</name>
</gene>
<dbReference type="Proteomes" id="UP000054166">
    <property type="component" value="Unassembled WGS sequence"/>
</dbReference>
<dbReference type="InParanoid" id="A0A0C3EU88"/>
<evidence type="ECO:0000313" key="1">
    <source>
        <dbReference type="EMBL" id="KIM76080.1"/>
    </source>
</evidence>
<protein>
    <submittedName>
        <fullName evidence="1">Uncharacterized protein</fullName>
    </submittedName>
</protein>
<accession>A0A0C3EU88</accession>
<name>A0A0C3EU88_PILCF</name>